<evidence type="ECO:0000259" key="2">
    <source>
        <dbReference type="Pfam" id="PF07510"/>
    </source>
</evidence>
<feature type="domain" description="GmrSD restriction endonucleases C-terminal" evidence="2">
    <location>
        <begin position="406"/>
        <end position="537"/>
    </location>
</feature>
<evidence type="ECO:0000259" key="1">
    <source>
        <dbReference type="Pfam" id="PF03235"/>
    </source>
</evidence>
<sequence length="711" mass="82312">MKPSIRTLGEILYSPSQYVIPVFQRNYRWETPQWQKLWESLIEIQAPEKQGNHFMGFLVFVPGVAQPGQHTTFHLIDGQQRLTSSSVVLTALRNIARDAEQIELADEIHQYYLVHPNKKGDQHYRLLPKERDHDSYLAIVNRTDGASGRIADALAFFEEQIWEYAADHPDRLRTLFNTVCQRMEFMCATLEAENAYNIFKSLNSTGVPLGPSDLIRNFVFMHVRPENHDDFDREHWSAIEDRFATKEGVLDEEAFSRFFRDYLMSDGRYVSPRETFATFESRYESTGFSPAVLAEELRRSVDDYSIIASQRPDPSADITSALAGLNVLDSSTTYPLLLFLFRLRRNGQIDATGLAVAVENLRGFILRRFICGESSRGYGHMFVRAIPKGETSPLAALERYLLDRGWPDDTRFENAFVEATLYGSPYAPVVLATLERSRGHREPAALDSTQVEHIMPQTLNPAWIEALGPDARAVHAKWLHRPGNLTLSAYNLELWNHPFSIKRERYAQSNIVITRELASFDRWTDAQIEERGRRLAKDAGRIWKGPAEPVASSEVTDRGLADREVLRVRFWNDLRERFVLEHPEIPTFEPKGNWTVRLQSVIRHIGVELRFSFRRRQAAIDVWFWRTPSMPVWELVRSDPAPWNDLIEATWEFEKLEGRDRARMFISRPVPEPRNEATWPEVFDWFSEKAVLLVTRVSPRLREEMDRISQS</sequence>
<feature type="domain" description="GmrSD restriction endonucleases N-terminal" evidence="1">
    <location>
        <begin position="10"/>
        <end position="220"/>
    </location>
</feature>
<organism evidence="3 4">
    <name type="scientific">Rhodoplanes elegans</name>
    <dbReference type="NCBI Taxonomy" id="29408"/>
    <lineage>
        <taxon>Bacteria</taxon>
        <taxon>Pseudomonadati</taxon>
        <taxon>Pseudomonadota</taxon>
        <taxon>Alphaproteobacteria</taxon>
        <taxon>Hyphomicrobiales</taxon>
        <taxon>Nitrobacteraceae</taxon>
        <taxon>Rhodoplanes</taxon>
    </lineage>
</organism>
<dbReference type="PANTHER" id="PTHR35149:SF2">
    <property type="entry name" value="DUF262 DOMAIN-CONTAINING PROTEIN"/>
    <property type="match status" value="1"/>
</dbReference>
<dbReference type="Pfam" id="PF07510">
    <property type="entry name" value="GmrSD_C"/>
    <property type="match status" value="1"/>
</dbReference>
<comment type="caution">
    <text evidence="3">The sequence shown here is derived from an EMBL/GenBank/DDBJ whole genome shotgun (WGS) entry which is preliminary data.</text>
</comment>
<name>A0A327KQW3_9BRAD</name>
<dbReference type="Pfam" id="PF03235">
    <property type="entry name" value="GmrSD_N"/>
    <property type="match status" value="1"/>
</dbReference>
<dbReference type="OrthoDB" id="9798761at2"/>
<dbReference type="InterPro" id="IPR004919">
    <property type="entry name" value="GmrSD_N"/>
</dbReference>
<dbReference type="Proteomes" id="UP000248863">
    <property type="component" value="Unassembled WGS sequence"/>
</dbReference>
<dbReference type="AlphaFoldDB" id="A0A327KQW3"/>
<reference evidence="3 4" key="1">
    <citation type="submission" date="2017-07" db="EMBL/GenBank/DDBJ databases">
        <title>Draft Genome Sequences of Select Purple Nonsulfur Bacteria.</title>
        <authorList>
            <person name="Lasarre B."/>
            <person name="Mckinlay J.B."/>
        </authorList>
    </citation>
    <scope>NUCLEOTIDE SEQUENCE [LARGE SCALE GENOMIC DNA]</scope>
    <source>
        <strain evidence="3 4">DSM 11907</strain>
    </source>
</reference>
<keyword evidence="4" id="KW-1185">Reference proteome</keyword>
<dbReference type="EMBL" id="NPEU01000064">
    <property type="protein sequence ID" value="RAI39742.1"/>
    <property type="molecule type" value="Genomic_DNA"/>
</dbReference>
<evidence type="ECO:0000313" key="3">
    <source>
        <dbReference type="EMBL" id="RAI39742.1"/>
    </source>
</evidence>
<evidence type="ECO:0008006" key="5">
    <source>
        <dbReference type="Google" id="ProtNLM"/>
    </source>
</evidence>
<protein>
    <recommendedName>
        <fullName evidence="5">DUF262 domain-containing protein</fullName>
    </recommendedName>
</protein>
<dbReference type="RefSeq" id="WP_111356669.1">
    <property type="nucleotide sequence ID" value="NZ_NHSK01000075.1"/>
</dbReference>
<dbReference type="PANTHER" id="PTHR35149">
    <property type="entry name" value="SLL5132 PROTEIN"/>
    <property type="match status" value="1"/>
</dbReference>
<dbReference type="InterPro" id="IPR011089">
    <property type="entry name" value="GmrSD_C"/>
</dbReference>
<evidence type="ECO:0000313" key="4">
    <source>
        <dbReference type="Proteomes" id="UP000248863"/>
    </source>
</evidence>
<gene>
    <name evidence="3" type="ORF">CH338_08440</name>
</gene>
<proteinExistence type="predicted"/>
<accession>A0A327KQW3</accession>